<organism evidence="7">
    <name type="scientific">Amphora coffeiformis</name>
    <dbReference type="NCBI Taxonomy" id="265554"/>
    <lineage>
        <taxon>Eukaryota</taxon>
        <taxon>Sar</taxon>
        <taxon>Stramenopiles</taxon>
        <taxon>Ochrophyta</taxon>
        <taxon>Bacillariophyta</taxon>
        <taxon>Bacillariophyceae</taxon>
        <taxon>Bacillariophycidae</taxon>
        <taxon>Thalassiophysales</taxon>
        <taxon>Catenulaceae</taxon>
        <taxon>Amphora</taxon>
    </lineage>
</organism>
<dbReference type="InterPro" id="IPR003689">
    <property type="entry name" value="ZIP"/>
</dbReference>
<evidence type="ECO:0000256" key="1">
    <source>
        <dbReference type="ARBA" id="ARBA00004141"/>
    </source>
</evidence>
<keyword evidence="3 6" id="KW-1133">Transmembrane helix</keyword>
<proteinExistence type="predicted"/>
<evidence type="ECO:0000256" key="5">
    <source>
        <dbReference type="SAM" id="MobiDB-lite"/>
    </source>
</evidence>
<feature type="transmembrane region" description="Helical" evidence="6">
    <location>
        <begin position="318"/>
        <end position="338"/>
    </location>
</feature>
<feature type="transmembrane region" description="Helical" evidence="6">
    <location>
        <begin position="77"/>
        <end position="95"/>
    </location>
</feature>
<evidence type="ECO:0000256" key="4">
    <source>
        <dbReference type="ARBA" id="ARBA00023136"/>
    </source>
</evidence>
<gene>
    <name evidence="7" type="ORF">ACOF00016_LOCUS14533</name>
</gene>
<evidence type="ECO:0008006" key="8">
    <source>
        <dbReference type="Google" id="ProtNLM"/>
    </source>
</evidence>
<accession>A0A7S3LC80</accession>
<sequence>MSIAPVSLMGTALALFAVACAGGSLSICLSSKRREGVHDCSFHWLNYANLLAAGVLIGVSAFHMLPDALESCSTGQALGVYVLGFIVVAFLDTVLSHDHHHASQGGVNQQLSQERYKDEEEANASENAPLLMDKALEREISFATDASSTISCVSCQQGDHEDVLLSGQVVEDDLYVAFSGENNREREAMYPSNRTTIASAWSLWLALSVHSLLEGASLGAHDRLDLALGLFLHKGLVAFSVTASWRQTCLKSQQYSYLWMVLCLSFAAMTPVGIFLGWTLMKDHQEGTTDGIVAALAGGTFLYVGVGELLLPAWQKSSYRVLAVLAIAAGLGLVALFAS</sequence>
<reference evidence="7" key="1">
    <citation type="submission" date="2021-01" db="EMBL/GenBank/DDBJ databases">
        <authorList>
            <person name="Corre E."/>
            <person name="Pelletier E."/>
            <person name="Niang G."/>
            <person name="Scheremetjew M."/>
            <person name="Finn R."/>
            <person name="Kale V."/>
            <person name="Holt S."/>
            <person name="Cochrane G."/>
            <person name="Meng A."/>
            <person name="Brown T."/>
            <person name="Cohen L."/>
        </authorList>
    </citation>
    <scope>NUCLEOTIDE SEQUENCE</scope>
    <source>
        <strain evidence="7">CCMP127</strain>
    </source>
</reference>
<dbReference type="EMBL" id="HBIM01019077">
    <property type="protein sequence ID" value="CAE0417629.1"/>
    <property type="molecule type" value="Transcribed_RNA"/>
</dbReference>
<dbReference type="GO" id="GO:0016020">
    <property type="term" value="C:membrane"/>
    <property type="evidence" value="ECO:0007669"/>
    <property type="project" value="UniProtKB-SubCell"/>
</dbReference>
<dbReference type="Pfam" id="PF02535">
    <property type="entry name" value="Zip"/>
    <property type="match status" value="1"/>
</dbReference>
<evidence type="ECO:0000256" key="2">
    <source>
        <dbReference type="ARBA" id="ARBA00022692"/>
    </source>
</evidence>
<dbReference type="GO" id="GO:0005385">
    <property type="term" value="F:zinc ion transmembrane transporter activity"/>
    <property type="evidence" value="ECO:0007669"/>
    <property type="project" value="TreeGrafter"/>
</dbReference>
<evidence type="ECO:0000256" key="6">
    <source>
        <dbReference type="SAM" id="Phobius"/>
    </source>
</evidence>
<evidence type="ECO:0000256" key="3">
    <source>
        <dbReference type="ARBA" id="ARBA00022989"/>
    </source>
</evidence>
<feature type="transmembrane region" description="Helical" evidence="6">
    <location>
        <begin position="257"/>
        <end position="280"/>
    </location>
</feature>
<protein>
    <recommendedName>
        <fullName evidence="8">Zinc/iron permease</fullName>
    </recommendedName>
</protein>
<feature type="region of interest" description="Disordered" evidence="5">
    <location>
        <begin position="100"/>
        <end position="124"/>
    </location>
</feature>
<feature type="transmembrane region" description="Helical" evidence="6">
    <location>
        <begin position="6"/>
        <end position="30"/>
    </location>
</feature>
<keyword evidence="4 6" id="KW-0472">Membrane</keyword>
<dbReference type="PANTHER" id="PTHR11040">
    <property type="entry name" value="ZINC/IRON TRANSPORTER"/>
    <property type="match status" value="1"/>
</dbReference>
<keyword evidence="2 6" id="KW-0812">Transmembrane</keyword>
<dbReference type="AlphaFoldDB" id="A0A7S3LC80"/>
<name>A0A7S3LC80_9STRA</name>
<dbReference type="PANTHER" id="PTHR11040:SF44">
    <property type="entry name" value="PROTEIN ZNTC-RELATED"/>
    <property type="match status" value="1"/>
</dbReference>
<evidence type="ECO:0000313" key="7">
    <source>
        <dbReference type="EMBL" id="CAE0417629.1"/>
    </source>
</evidence>
<comment type="subcellular location">
    <subcellularLocation>
        <location evidence="1">Membrane</location>
        <topology evidence="1">Multi-pass membrane protein</topology>
    </subcellularLocation>
</comment>
<feature type="transmembrane region" description="Helical" evidence="6">
    <location>
        <begin position="292"/>
        <end position="311"/>
    </location>
</feature>
<feature type="transmembrane region" description="Helical" evidence="6">
    <location>
        <begin position="42"/>
        <end position="65"/>
    </location>
</feature>